<comment type="caution">
    <text evidence="1">The sequence shown here is derived from an EMBL/GenBank/DDBJ whole genome shotgun (WGS) entry which is preliminary data.</text>
</comment>
<sequence length="350" mass="38223">MVFSPMPRFLLLIVLALLPAAADACTTIAFTDRTRPILAYNFDFPIGQAVVLINKKGLAKVSETEGRPARWRARYASITFNMFGRDSPMTGMNEAGLATSQMWLDEARYEASDDRPTIGVAEWMQYVLDTSATVDEALEAIAKVRIESRIPLHYKLMDAQGHAAVVEYLDGKAEIRRDDGLPVAALANDTYARSLDFMRQVQSGTAPATGSSSLARFTRAGLAQQSPRDPADDPVAKAFATLADVAQSGRTQWSIVYDLAQRTVHWHTRGNALIRSAGLAGVETSCAAPPLFVDIDEGEGSVAALFRPFSSAENEKLILATFRATPFLAHIDEATLRHSARWPATARCEM</sequence>
<accession>A0ACC5QXJ3</accession>
<reference evidence="1" key="1">
    <citation type="submission" date="2021-01" db="EMBL/GenBank/DDBJ databases">
        <authorList>
            <person name="Sun Q."/>
        </authorList>
    </citation>
    <scope>NUCLEOTIDE SEQUENCE</scope>
    <source>
        <strain evidence="1">YIM B02566</strain>
    </source>
</reference>
<evidence type="ECO:0000313" key="2">
    <source>
        <dbReference type="Proteomes" id="UP000616151"/>
    </source>
</evidence>
<keyword evidence="1" id="KW-0378">Hydrolase</keyword>
<dbReference type="EMBL" id="JAENHL010000004">
    <property type="protein sequence ID" value="MBK1865057.1"/>
    <property type="molecule type" value="Genomic_DNA"/>
</dbReference>
<name>A0ACC5QXJ3_9HYPH</name>
<proteinExistence type="predicted"/>
<gene>
    <name evidence="1" type="ORF">JHL16_01735</name>
</gene>
<organism evidence="1 2">
    <name type="scientific">Taklimakanibacter albus</name>
    <dbReference type="NCBI Taxonomy" id="2800327"/>
    <lineage>
        <taxon>Bacteria</taxon>
        <taxon>Pseudomonadati</taxon>
        <taxon>Pseudomonadota</taxon>
        <taxon>Alphaproteobacteria</taxon>
        <taxon>Hyphomicrobiales</taxon>
        <taxon>Aestuariivirgaceae</taxon>
        <taxon>Taklimakanibacter</taxon>
    </lineage>
</organism>
<keyword evidence="2" id="KW-1185">Reference proteome</keyword>
<protein>
    <submittedName>
        <fullName evidence="1">Linear amide C-N hydrolase</fullName>
    </submittedName>
</protein>
<evidence type="ECO:0000313" key="1">
    <source>
        <dbReference type="EMBL" id="MBK1865057.1"/>
    </source>
</evidence>
<dbReference type="Proteomes" id="UP000616151">
    <property type="component" value="Unassembled WGS sequence"/>
</dbReference>